<dbReference type="PANTHER" id="PTHR37948">
    <property type="entry name" value="ZGC:113208"/>
    <property type="match status" value="1"/>
</dbReference>
<organism evidence="1">
    <name type="scientific">viral metagenome</name>
    <dbReference type="NCBI Taxonomy" id="1070528"/>
    <lineage>
        <taxon>unclassified sequences</taxon>
        <taxon>metagenomes</taxon>
        <taxon>organismal metagenomes</taxon>
    </lineage>
</organism>
<dbReference type="AlphaFoldDB" id="A0A6C0KMS0"/>
<dbReference type="EMBL" id="MN740933">
    <property type="protein sequence ID" value="QHU18471.1"/>
    <property type="molecule type" value="Genomic_DNA"/>
</dbReference>
<name>A0A6C0KMS0_9ZZZZ</name>
<evidence type="ECO:0000313" key="1">
    <source>
        <dbReference type="EMBL" id="QHU18471.1"/>
    </source>
</evidence>
<dbReference type="PANTHER" id="PTHR37948:SF1">
    <property type="entry name" value="BLL5189 PROTEIN"/>
    <property type="match status" value="1"/>
</dbReference>
<sequence>MHSHPEKDPRVLKIQSVDHMFEILKEKGKTLAQFKKGDTVHVWNKMKKGYSYVLAEEPGKGFADGFKPFTTPGEILALGAFGGRYLNDCLLEFPAEWFWNAGLLGKLSPGKESQNIDINYFKIDSRLGLSEWKAYGWVPGGKKLTGVRSVLSDPAKNPDERGWFQWYCRYWMGRRLPELDSVQIQRWKNFARHYGAVKKNCVKGDLACRPRQRQALLHWAWPFNV</sequence>
<accession>A0A6C0KMS0</accession>
<proteinExistence type="predicted"/>
<reference evidence="1" key="1">
    <citation type="journal article" date="2020" name="Nature">
        <title>Giant virus diversity and host interactions through global metagenomics.</title>
        <authorList>
            <person name="Schulz F."/>
            <person name="Roux S."/>
            <person name="Paez-Espino D."/>
            <person name="Jungbluth S."/>
            <person name="Walsh D.A."/>
            <person name="Denef V.J."/>
            <person name="McMahon K.D."/>
            <person name="Konstantinidis K.T."/>
            <person name="Eloe-Fadrosh E.A."/>
            <person name="Kyrpides N.C."/>
            <person name="Woyke T."/>
        </authorList>
    </citation>
    <scope>NUCLEOTIDE SEQUENCE</scope>
    <source>
        <strain evidence="1">GVMAG-S-3300013006-138</strain>
    </source>
</reference>
<protein>
    <submittedName>
        <fullName evidence="1">Uncharacterized protein</fullName>
    </submittedName>
</protein>